<gene>
    <name evidence="2" type="ORF">A3D56_02815</name>
</gene>
<keyword evidence="1" id="KW-1133">Transmembrane helix</keyword>
<dbReference type="InterPro" id="IPR003795">
    <property type="entry name" value="DUF192"/>
</dbReference>
<evidence type="ECO:0000313" key="3">
    <source>
        <dbReference type="Proteomes" id="UP000177943"/>
    </source>
</evidence>
<dbReference type="EMBL" id="MHRP01000009">
    <property type="protein sequence ID" value="OHA27558.1"/>
    <property type="molecule type" value="Genomic_DNA"/>
</dbReference>
<dbReference type="PANTHER" id="PTHR37953:SF1">
    <property type="entry name" value="UPF0127 PROTEIN MJ1496"/>
    <property type="match status" value="1"/>
</dbReference>
<protein>
    <recommendedName>
        <fullName evidence="4">DUF192 domain-containing protein</fullName>
    </recommendedName>
</protein>
<keyword evidence="1" id="KW-0812">Transmembrane</keyword>
<evidence type="ECO:0000313" key="2">
    <source>
        <dbReference type="EMBL" id="OHA27558.1"/>
    </source>
</evidence>
<dbReference type="Pfam" id="PF02643">
    <property type="entry name" value="DUF192"/>
    <property type="match status" value="1"/>
</dbReference>
<dbReference type="Proteomes" id="UP000177943">
    <property type="component" value="Unassembled WGS sequence"/>
</dbReference>
<feature type="transmembrane region" description="Helical" evidence="1">
    <location>
        <begin position="7"/>
        <end position="24"/>
    </location>
</feature>
<name>A0A1G2MUK1_9BACT</name>
<comment type="caution">
    <text evidence="2">The sequence shown here is derived from an EMBL/GenBank/DDBJ whole genome shotgun (WGS) entry which is preliminary data.</text>
</comment>
<organism evidence="2 3">
    <name type="scientific">Candidatus Taylorbacteria bacterium RIFCSPHIGHO2_02_FULL_45_35</name>
    <dbReference type="NCBI Taxonomy" id="1802311"/>
    <lineage>
        <taxon>Bacteria</taxon>
        <taxon>Candidatus Tayloriibacteriota</taxon>
    </lineage>
</organism>
<dbReference type="Gene3D" id="2.60.120.1140">
    <property type="entry name" value="Protein of unknown function DUF192"/>
    <property type="match status" value="1"/>
</dbReference>
<reference evidence="2 3" key="1">
    <citation type="journal article" date="2016" name="Nat. Commun.">
        <title>Thousands of microbial genomes shed light on interconnected biogeochemical processes in an aquifer system.</title>
        <authorList>
            <person name="Anantharaman K."/>
            <person name="Brown C.T."/>
            <person name="Hug L.A."/>
            <person name="Sharon I."/>
            <person name="Castelle C.J."/>
            <person name="Probst A.J."/>
            <person name="Thomas B.C."/>
            <person name="Singh A."/>
            <person name="Wilkins M.J."/>
            <person name="Karaoz U."/>
            <person name="Brodie E.L."/>
            <person name="Williams K.H."/>
            <person name="Hubbard S.S."/>
            <person name="Banfield J.F."/>
        </authorList>
    </citation>
    <scope>NUCLEOTIDE SEQUENCE [LARGE SCALE GENOMIC DNA]</scope>
</reference>
<dbReference type="PANTHER" id="PTHR37953">
    <property type="entry name" value="UPF0127 PROTEIN MJ1496"/>
    <property type="match status" value="1"/>
</dbReference>
<keyword evidence="1" id="KW-0472">Membrane</keyword>
<dbReference type="InterPro" id="IPR038695">
    <property type="entry name" value="Saro_0823-like_sf"/>
</dbReference>
<dbReference type="AlphaFoldDB" id="A0A1G2MUK1"/>
<evidence type="ECO:0008006" key="4">
    <source>
        <dbReference type="Google" id="ProtNLM"/>
    </source>
</evidence>
<evidence type="ECO:0000256" key="1">
    <source>
        <dbReference type="SAM" id="Phobius"/>
    </source>
</evidence>
<proteinExistence type="predicted"/>
<sequence length="162" mass="18273">MVNTRNFLFWGGVALIVIAGAIFFRSSSTQTPSSMESEFPGYQTGSLEVRNVRLNIVFAKTDLERMQGLGDRPTLSEDTGMFFVFPVSDTYGFWMRHMQFPIDMIWIDENFRIVHIEKSVTPDSFPETFTPDAPARFVLETSAGFAKKNGILIGDIAHVSDF</sequence>
<accession>A0A1G2MUK1</accession>